<dbReference type="Gene3D" id="2.60.120.10">
    <property type="entry name" value="Jelly Rolls"/>
    <property type="match status" value="1"/>
</dbReference>
<dbReference type="Pfam" id="PF13545">
    <property type="entry name" value="HTH_Crp_2"/>
    <property type="match status" value="1"/>
</dbReference>
<keyword evidence="3" id="KW-0804">Transcription</keyword>
<dbReference type="InterPro" id="IPR014710">
    <property type="entry name" value="RmlC-like_jellyroll"/>
</dbReference>
<dbReference type="InterPro" id="IPR012318">
    <property type="entry name" value="HTH_CRP"/>
</dbReference>
<dbReference type="PROSITE" id="PS51063">
    <property type="entry name" value="HTH_CRP_2"/>
    <property type="match status" value="1"/>
</dbReference>
<keyword evidence="2" id="KW-0238">DNA-binding</keyword>
<dbReference type="SUPFAM" id="SSF51206">
    <property type="entry name" value="cAMP-binding domain-like"/>
    <property type="match status" value="1"/>
</dbReference>
<dbReference type="InterPro" id="IPR018490">
    <property type="entry name" value="cNMP-bd_dom_sf"/>
</dbReference>
<gene>
    <name evidence="6" type="ORF">WMO41_12645</name>
</gene>
<name>A0ABV1HPM0_9FIRM</name>
<protein>
    <submittedName>
        <fullName evidence="6">Crp/Fnr family transcriptional regulator</fullName>
    </submittedName>
</protein>
<accession>A0ABV1HPM0</accession>
<proteinExistence type="predicted"/>
<dbReference type="EMBL" id="JBBMFJ010000029">
    <property type="protein sequence ID" value="MEQ2564001.1"/>
    <property type="molecule type" value="Genomic_DNA"/>
</dbReference>
<feature type="domain" description="Cyclic nucleotide-binding" evidence="4">
    <location>
        <begin position="11"/>
        <end position="109"/>
    </location>
</feature>
<dbReference type="RefSeq" id="WP_349230060.1">
    <property type="nucleotide sequence ID" value="NZ_JBBMFJ010000029.1"/>
</dbReference>
<evidence type="ECO:0000256" key="1">
    <source>
        <dbReference type="ARBA" id="ARBA00023015"/>
    </source>
</evidence>
<reference evidence="6 7" key="1">
    <citation type="submission" date="2024-03" db="EMBL/GenBank/DDBJ databases">
        <title>Human intestinal bacterial collection.</title>
        <authorList>
            <person name="Pauvert C."/>
            <person name="Hitch T.C.A."/>
            <person name="Clavel T."/>
        </authorList>
    </citation>
    <scope>NUCLEOTIDE SEQUENCE [LARGE SCALE GENOMIC DNA]</scope>
    <source>
        <strain evidence="6 7">CLA-AP-H27</strain>
    </source>
</reference>
<evidence type="ECO:0000313" key="6">
    <source>
        <dbReference type="EMBL" id="MEQ2564001.1"/>
    </source>
</evidence>
<dbReference type="Proteomes" id="UP001437460">
    <property type="component" value="Unassembled WGS sequence"/>
</dbReference>
<evidence type="ECO:0000256" key="3">
    <source>
        <dbReference type="ARBA" id="ARBA00023163"/>
    </source>
</evidence>
<dbReference type="InterPro" id="IPR036390">
    <property type="entry name" value="WH_DNA-bd_sf"/>
</dbReference>
<comment type="caution">
    <text evidence="6">The sequence shown here is derived from an EMBL/GenBank/DDBJ whole genome shotgun (WGS) entry which is preliminary data.</text>
</comment>
<evidence type="ECO:0000256" key="2">
    <source>
        <dbReference type="ARBA" id="ARBA00023125"/>
    </source>
</evidence>
<dbReference type="PROSITE" id="PS50042">
    <property type="entry name" value="CNMP_BINDING_3"/>
    <property type="match status" value="1"/>
</dbReference>
<evidence type="ECO:0000259" key="4">
    <source>
        <dbReference type="PROSITE" id="PS50042"/>
    </source>
</evidence>
<dbReference type="CDD" id="cd00038">
    <property type="entry name" value="CAP_ED"/>
    <property type="match status" value="1"/>
</dbReference>
<evidence type="ECO:0000259" key="5">
    <source>
        <dbReference type="PROSITE" id="PS51063"/>
    </source>
</evidence>
<dbReference type="InterPro" id="IPR000595">
    <property type="entry name" value="cNMP-bd_dom"/>
</dbReference>
<keyword evidence="1" id="KW-0805">Transcription regulation</keyword>
<dbReference type="SUPFAM" id="SSF46785">
    <property type="entry name" value="Winged helix' DNA-binding domain"/>
    <property type="match status" value="1"/>
</dbReference>
<keyword evidence="7" id="KW-1185">Reference proteome</keyword>
<evidence type="ECO:0000313" key="7">
    <source>
        <dbReference type="Proteomes" id="UP001437460"/>
    </source>
</evidence>
<organism evidence="6 7">
    <name type="scientific">Ventrimonas faecis</name>
    <dbReference type="NCBI Taxonomy" id="3133170"/>
    <lineage>
        <taxon>Bacteria</taxon>
        <taxon>Bacillati</taxon>
        <taxon>Bacillota</taxon>
        <taxon>Clostridia</taxon>
        <taxon>Lachnospirales</taxon>
        <taxon>Lachnospiraceae</taxon>
        <taxon>Ventrimonas</taxon>
    </lineage>
</organism>
<sequence>MDYQFLSRTALFQGSEPDQVKEMMKCFYAREKHYHKGEIVLYMGDLVKDLGLVLSGSVTIERDDLLGNRSIFGHAGPGQIFAETYACVPGEPLMVNVVADEETDILFLDIGRVLTTCQTTCTHHSMLIQNLLLASARKNLGLSERIMHTSPKSIRGRLVSFFSAQAARQGSQSFSIPFNRQQLADYLEVDRSALSAELGKMKKEGLLDFWKNQFVLKTKEDK</sequence>
<feature type="domain" description="HTH crp-type" evidence="5">
    <location>
        <begin position="152"/>
        <end position="220"/>
    </location>
</feature>
<dbReference type="Pfam" id="PF00027">
    <property type="entry name" value="cNMP_binding"/>
    <property type="match status" value="1"/>
</dbReference>